<evidence type="ECO:0000313" key="2">
    <source>
        <dbReference type="Proteomes" id="UP000317422"/>
    </source>
</evidence>
<organism evidence="1 2">
    <name type="scientific">Haloactinospora alba</name>
    <dbReference type="NCBI Taxonomy" id="405555"/>
    <lineage>
        <taxon>Bacteria</taxon>
        <taxon>Bacillati</taxon>
        <taxon>Actinomycetota</taxon>
        <taxon>Actinomycetes</taxon>
        <taxon>Streptosporangiales</taxon>
        <taxon>Nocardiopsidaceae</taxon>
        <taxon>Haloactinospora</taxon>
    </lineage>
</organism>
<gene>
    <name evidence="1" type="ORF">FHX37_1989</name>
</gene>
<protein>
    <submittedName>
        <fullName evidence="1">Uncharacterized protein</fullName>
    </submittedName>
</protein>
<dbReference type="AlphaFoldDB" id="A0A543NJU4"/>
<name>A0A543NJU4_9ACTN</name>
<keyword evidence="2" id="KW-1185">Reference proteome</keyword>
<sequence length="56" mass="6293">MTEHPSTTEWFVLSALFRKAADEGYGFFDGTRFEAIPGMENATADYIQSLLDEEGE</sequence>
<dbReference type="Proteomes" id="UP000317422">
    <property type="component" value="Unassembled WGS sequence"/>
</dbReference>
<accession>A0A543NJU4</accession>
<evidence type="ECO:0000313" key="1">
    <source>
        <dbReference type="EMBL" id="TQN32064.1"/>
    </source>
</evidence>
<reference evidence="1 2" key="1">
    <citation type="submission" date="2019-06" db="EMBL/GenBank/DDBJ databases">
        <title>Sequencing the genomes of 1000 actinobacteria strains.</title>
        <authorList>
            <person name="Klenk H.-P."/>
        </authorList>
    </citation>
    <scope>NUCLEOTIDE SEQUENCE [LARGE SCALE GENOMIC DNA]</scope>
    <source>
        <strain evidence="1 2">DSM 45015</strain>
    </source>
</reference>
<dbReference type="EMBL" id="VFQC01000001">
    <property type="protein sequence ID" value="TQN32064.1"/>
    <property type="molecule type" value="Genomic_DNA"/>
</dbReference>
<proteinExistence type="predicted"/>
<comment type="caution">
    <text evidence="1">The sequence shown here is derived from an EMBL/GenBank/DDBJ whole genome shotgun (WGS) entry which is preliminary data.</text>
</comment>
<dbReference type="RefSeq" id="WP_170181539.1">
    <property type="nucleotide sequence ID" value="NZ_VFQC01000001.1"/>
</dbReference>